<dbReference type="GO" id="GO:0005737">
    <property type="term" value="C:cytoplasm"/>
    <property type="evidence" value="ECO:0007669"/>
    <property type="project" value="UniProtKB-SubCell"/>
</dbReference>
<dbReference type="InterPro" id="IPR001328">
    <property type="entry name" value="Pept_tRNA_hydro"/>
</dbReference>
<reference evidence="12" key="1">
    <citation type="submission" date="2018-12" db="EMBL/GenBank/DDBJ databases">
        <title>Complete genome sequencing of Jeotgalibaca sp. H21T32.</title>
        <authorList>
            <person name="Bae J.-W."/>
            <person name="Lee S.-Y."/>
        </authorList>
    </citation>
    <scope>NUCLEOTIDE SEQUENCE [LARGE SCALE GENOMIC DNA]</scope>
    <source>
        <strain evidence="12">H21T32</strain>
    </source>
</reference>
<keyword evidence="12" id="KW-1185">Reference proteome</keyword>
<evidence type="ECO:0000256" key="10">
    <source>
        <dbReference type="RuleBase" id="RU004320"/>
    </source>
</evidence>
<evidence type="ECO:0000256" key="8">
    <source>
        <dbReference type="HAMAP-Rule" id="MF_00083"/>
    </source>
</evidence>
<dbReference type="OrthoDB" id="9800507at2"/>
<feature type="binding site" evidence="8">
    <location>
        <position position="64"/>
    </location>
    <ligand>
        <name>tRNA</name>
        <dbReference type="ChEBI" id="CHEBI:17843"/>
    </ligand>
</feature>
<keyword evidence="3 8" id="KW-0378">Hydrolase</keyword>
<comment type="similarity">
    <text evidence="5 8 10">Belongs to the PTH family.</text>
</comment>
<keyword evidence="2 8" id="KW-0820">tRNA-binding</keyword>
<protein>
    <recommendedName>
        <fullName evidence="7 8">Peptidyl-tRNA hydrolase</fullName>
        <shortName evidence="8">Pth</shortName>
        <ecNumber evidence="1 8">3.1.1.29</ecNumber>
    </recommendedName>
</protein>
<keyword evidence="8" id="KW-0963">Cytoplasm</keyword>
<proteinExistence type="inferred from homology"/>
<dbReference type="RefSeq" id="WP_126108926.1">
    <property type="nucleotide sequence ID" value="NZ_CP034465.1"/>
</dbReference>
<dbReference type="HAMAP" id="MF_00083">
    <property type="entry name" value="Pept_tRNA_hydro_bact"/>
    <property type="match status" value="1"/>
</dbReference>
<comment type="subunit">
    <text evidence="8">Monomer.</text>
</comment>
<dbReference type="EC" id="3.1.1.29" evidence="1 8"/>
<evidence type="ECO:0000256" key="5">
    <source>
        <dbReference type="ARBA" id="ARBA00038063"/>
    </source>
</evidence>
<keyword evidence="4 8" id="KW-0694">RNA-binding</keyword>
<feature type="active site" description="Proton acceptor" evidence="8">
    <location>
        <position position="19"/>
    </location>
</feature>
<evidence type="ECO:0000313" key="11">
    <source>
        <dbReference type="EMBL" id="AZP03844.1"/>
    </source>
</evidence>
<dbReference type="EMBL" id="CP034465">
    <property type="protein sequence ID" value="AZP03844.1"/>
    <property type="molecule type" value="Genomic_DNA"/>
</dbReference>
<dbReference type="PROSITE" id="PS01195">
    <property type="entry name" value="PEPT_TRNA_HYDROL_1"/>
    <property type="match status" value="1"/>
</dbReference>
<dbReference type="Gene3D" id="3.40.50.1470">
    <property type="entry name" value="Peptidyl-tRNA hydrolase"/>
    <property type="match status" value="1"/>
</dbReference>
<gene>
    <name evidence="8" type="primary">pth</name>
    <name evidence="11" type="ORF">EJN90_03685</name>
</gene>
<dbReference type="PANTHER" id="PTHR17224">
    <property type="entry name" value="PEPTIDYL-TRNA HYDROLASE"/>
    <property type="match status" value="1"/>
</dbReference>
<dbReference type="NCBIfam" id="TIGR00447">
    <property type="entry name" value="pth"/>
    <property type="match status" value="1"/>
</dbReference>
<name>A0A3Q9BJI8_9LACT</name>
<accession>A0A3Q9BJI8</accession>
<dbReference type="AlphaFoldDB" id="A0A3Q9BJI8"/>
<feature type="site" description="Discriminates between blocked and unblocked aminoacyl-tRNA" evidence="8">
    <location>
        <position position="9"/>
    </location>
</feature>
<evidence type="ECO:0000256" key="7">
    <source>
        <dbReference type="ARBA" id="ARBA00050038"/>
    </source>
</evidence>
<feature type="binding site" evidence="8">
    <location>
        <position position="112"/>
    </location>
    <ligand>
        <name>tRNA</name>
        <dbReference type="ChEBI" id="CHEBI:17843"/>
    </ligand>
</feature>
<evidence type="ECO:0000256" key="6">
    <source>
        <dbReference type="ARBA" id="ARBA00048707"/>
    </source>
</evidence>
<dbReference type="PANTHER" id="PTHR17224:SF1">
    <property type="entry name" value="PEPTIDYL-TRNA HYDROLASE"/>
    <property type="match status" value="1"/>
</dbReference>
<dbReference type="FunFam" id="3.40.50.1470:FF:000001">
    <property type="entry name" value="Peptidyl-tRNA hydrolase"/>
    <property type="match status" value="1"/>
</dbReference>
<evidence type="ECO:0000256" key="9">
    <source>
        <dbReference type="RuleBase" id="RU000673"/>
    </source>
</evidence>
<evidence type="ECO:0000256" key="1">
    <source>
        <dbReference type="ARBA" id="ARBA00013260"/>
    </source>
</evidence>
<evidence type="ECO:0000256" key="2">
    <source>
        <dbReference type="ARBA" id="ARBA00022555"/>
    </source>
</evidence>
<dbReference type="SUPFAM" id="SSF53178">
    <property type="entry name" value="Peptidyl-tRNA hydrolase-like"/>
    <property type="match status" value="1"/>
</dbReference>
<comment type="catalytic activity">
    <reaction evidence="6 8 9">
        <text>an N-acyl-L-alpha-aminoacyl-tRNA + H2O = an N-acyl-L-amino acid + a tRNA + H(+)</text>
        <dbReference type="Rhea" id="RHEA:54448"/>
        <dbReference type="Rhea" id="RHEA-COMP:10123"/>
        <dbReference type="Rhea" id="RHEA-COMP:13883"/>
        <dbReference type="ChEBI" id="CHEBI:15377"/>
        <dbReference type="ChEBI" id="CHEBI:15378"/>
        <dbReference type="ChEBI" id="CHEBI:59874"/>
        <dbReference type="ChEBI" id="CHEBI:78442"/>
        <dbReference type="ChEBI" id="CHEBI:138191"/>
        <dbReference type="EC" id="3.1.1.29"/>
    </reaction>
</comment>
<feature type="binding site" evidence="8">
    <location>
        <position position="14"/>
    </location>
    <ligand>
        <name>tRNA</name>
        <dbReference type="ChEBI" id="CHEBI:17843"/>
    </ligand>
</feature>
<dbReference type="Pfam" id="PF01195">
    <property type="entry name" value="Pept_tRNA_hydro"/>
    <property type="match status" value="1"/>
</dbReference>
<dbReference type="PROSITE" id="PS01196">
    <property type="entry name" value="PEPT_TRNA_HYDROL_2"/>
    <property type="match status" value="1"/>
</dbReference>
<dbReference type="Proteomes" id="UP000273326">
    <property type="component" value="Chromosome"/>
</dbReference>
<sequence length="189" mass="21699">MKMIIGLGNPGQKYVNTKHNIGFITLDEWAYQNKTTFNKNKFDALYMEERVKGEKILFIKPMTYMNESGRAVRPFMDYFNVATDEIVVVYDDMDMPVGRIRLRQKGSAGGHNGIKSIIQHIGTQEFNRIRIGVGRPKQNMSVVQHVLSPFPEEEHGDVLFSVKESVKAIDDYISGNDFLTSMNKFNQRK</sequence>
<feature type="site" description="Stabilizes the basic form of H active site to accept a proton" evidence="8">
    <location>
        <position position="91"/>
    </location>
</feature>
<organism evidence="11 12">
    <name type="scientific">Jeotgalibaca ciconiae</name>
    <dbReference type="NCBI Taxonomy" id="2496265"/>
    <lineage>
        <taxon>Bacteria</taxon>
        <taxon>Bacillati</taxon>
        <taxon>Bacillota</taxon>
        <taxon>Bacilli</taxon>
        <taxon>Lactobacillales</taxon>
        <taxon>Carnobacteriaceae</taxon>
        <taxon>Jeotgalibaca</taxon>
    </lineage>
</organism>
<evidence type="ECO:0000256" key="4">
    <source>
        <dbReference type="ARBA" id="ARBA00022884"/>
    </source>
</evidence>
<dbReference type="GO" id="GO:0000049">
    <property type="term" value="F:tRNA binding"/>
    <property type="evidence" value="ECO:0007669"/>
    <property type="project" value="UniProtKB-UniRule"/>
</dbReference>
<dbReference type="KEGG" id="jeh:EJN90_03685"/>
<comment type="subcellular location">
    <subcellularLocation>
        <location evidence="8">Cytoplasm</location>
    </subcellularLocation>
</comment>
<evidence type="ECO:0000256" key="3">
    <source>
        <dbReference type="ARBA" id="ARBA00022801"/>
    </source>
</evidence>
<comment type="function">
    <text evidence="8">Catalyzes the release of premature peptidyl moieties from peptidyl-tRNA molecules trapped in stalled 50S ribosomal subunits, and thus maintains levels of free tRNAs and 50S ribosomes.</text>
</comment>
<dbReference type="InterPro" id="IPR018171">
    <property type="entry name" value="Pept_tRNA_hydro_CS"/>
</dbReference>
<dbReference type="GO" id="GO:0072344">
    <property type="term" value="P:rescue of stalled ribosome"/>
    <property type="evidence" value="ECO:0007669"/>
    <property type="project" value="UniProtKB-UniRule"/>
</dbReference>
<dbReference type="GO" id="GO:0006515">
    <property type="term" value="P:protein quality control for misfolded or incompletely synthesized proteins"/>
    <property type="evidence" value="ECO:0007669"/>
    <property type="project" value="UniProtKB-UniRule"/>
</dbReference>
<dbReference type="GO" id="GO:0004045">
    <property type="term" value="F:peptidyl-tRNA hydrolase activity"/>
    <property type="evidence" value="ECO:0007669"/>
    <property type="project" value="UniProtKB-UniRule"/>
</dbReference>
<dbReference type="InterPro" id="IPR036416">
    <property type="entry name" value="Pept_tRNA_hydro_sf"/>
</dbReference>
<evidence type="ECO:0000313" key="12">
    <source>
        <dbReference type="Proteomes" id="UP000273326"/>
    </source>
</evidence>
<comment type="function">
    <text evidence="8">Hydrolyzes ribosome-free peptidyl-tRNAs (with 1 or more amino acids incorporated), which drop off the ribosome during protein synthesis, or as a result of ribosome stalling.</text>
</comment>
<feature type="binding site" evidence="8">
    <location>
        <position position="66"/>
    </location>
    <ligand>
        <name>tRNA</name>
        <dbReference type="ChEBI" id="CHEBI:17843"/>
    </ligand>
</feature>
<dbReference type="CDD" id="cd00462">
    <property type="entry name" value="PTH"/>
    <property type="match status" value="1"/>
</dbReference>